<comment type="subcellular location">
    <subcellularLocation>
        <location evidence="2 16">Nucleus</location>
    </subcellularLocation>
</comment>
<evidence type="ECO:0000256" key="7">
    <source>
        <dbReference type="ARBA" id="ARBA00022723"/>
    </source>
</evidence>
<keyword evidence="20" id="KW-1185">Reference proteome</keyword>
<feature type="compositionally biased region" description="Polar residues" evidence="17">
    <location>
        <begin position="169"/>
        <end position="179"/>
    </location>
</feature>
<gene>
    <name evidence="19" type="ORF">N7492_010013</name>
</gene>
<evidence type="ECO:0000256" key="11">
    <source>
        <dbReference type="ARBA" id="ARBA00022833"/>
    </source>
</evidence>
<keyword evidence="7 16" id="KW-0479">Metal-binding</keyword>
<evidence type="ECO:0000256" key="1">
    <source>
        <dbReference type="ARBA" id="ARBA00000900"/>
    </source>
</evidence>
<dbReference type="Pfam" id="PF08746">
    <property type="entry name" value="zf-RING-like"/>
    <property type="match status" value="1"/>
</dbReference>
<proteinExistence type="inferred from homology"/>
<sequence length="345" mass="37608">METDGYNDGNRAFIQAFMGHSFMTFEETQPVLAAIISAQAGSTENRSVDPDDITQEHLAAFISAANSAVSRFDLEIRSSLHQTPKNPDSDAPDTAPARVYALVNTISDPLTQLATTYTADEIAFVKRILDFMFSTNNTRLCEGMVILSTQAIQLGRASSGDANRRRSGNAESQQTQGGVANSLNMKQAEAMLQQLLEEGWLEKSRKGYYSLTPRALMELRGWLVSTYNDAITPNRIKFCNACGDIMTAGQRCGERDCKGRLHDHCIRNFFRVQQAEQCPVCKREWPGDCFVGERAVTSNRRPNPNLAQPSAEPPSASNGPASGSDESSDGGEESESNDASGMAEG</sequence>
<dbReference type="GO" id="GO:0005634">
    <property type="term" value="C:nucleus"/>
    <property type="evidence" value="ECO:0007669"/>
    <property type="project" value="UniProtKB-SubCell"/>
</dbReference>
<comment type="caution">
    <text evidence="19">The sequence shown here is derived from an EMBL/GenBank/DDBJ whole genome shotgun (WGS) entry which is preliminary data.</text>
</comment>
<keyword evidence="10 16" id="KW-0833">Ubl conjugation pathway</keyword>
<dbReference type="GO" id="GO:0030915">
    <property type="term" value="C:Smc5-Smc6 complex"/>
    <property type="evidence" value="ECO:0007669"/>
    <property type="project" value="UniProtKB-UniRule"/>
</dbReference>
<feature type="compositionally biased region" description="Polar residues" evidence="17">
    <location>
        <begin position="297"/>
        <end position="308"/>
    </location>
</feature>
<dbReference type="GO" id="GO:0061630">
    <property type="term" value="F:ubiquitin protein ligase activity"/>
    <property type="evidence" value="ECO:0007669"/>
    <property type="project" value="UniProtKB-EC"/>
</dbReference>
<dbReference type="SUPFAM" id="SSF57850">
    <property type="entry name" value="RING/U-box"/>
    <property type="match status" value="1"/>
</dbReference>
<dbReference type="EC" id="2.3.2.27" evidence="4 16"/>
<dbReference type="PROSITE" id="PS50089">
    <property type="entry name" value="ZF_RING_2"/>
    <property type="match status" value="1"/>
</dbReference>
<accession>A0A9W9LER4</accession>
<dbReference type="InterPro" id="IPR001841">
    <property type="entry name" value="Znf_RING"/>
</dbReference>
<evidence type="ECO:0000256" key="14">
    <source>
        <dbReference type="ARBA" id="ARBA00023242"/>
    </source>
</evidence>
<feature type="compositionally biased region" description="Acidic residues" evidence="17">
    <location>
        <begin position="326"/>
        <end position="336"/>
    </location>
</feature>
<evidence type="ECO:0000256" key="17">
    <source>
        <dbReference type="SAM" id="MobiDB-lite"/>
    </source>
</evidence>
<evidence type="ECO:0000313" key="19">
    <source>
        <dbReference type="EMBL" id="KAJ5151718.1"/>
    </source>
</evidence>
<evidence type="ECO:0000256" key="8">
    <source>
        <dbReference type="ARBA" id="ARBA00022763"/>
    </source>
</evidence>
<keyword evidence="11 16" id="KW-0862">Zinc</keyword>
<keyword evidence="9 15" id="KW-0863">Zinc-finger</keyword>
<dbReference type="Gene3D" id="3.90.1150.220">
    <property type="match status" value="1"/>
</dbReference>
<keyword evidence="12 16" id="KW-0233">DNA recombination</keyword>
<keyword evidence="14 16" id="KW-0539">Nucleus</keyword>
<dbReference type="OrthoDB" id="185455at2759"/>
<dbReference type="Gene3D" id="1.10.10.10">
    <property type="entry name" value="Winged helix-like DNA-binding domain superfamily/Winged helix DNA-binding domain"/>
    <property type="match status" value="1"/>
</dbReference>
<dbReference type="Gene3D" id="3.30.40.10">
    <property type="entry name" value="Zinc/RING finger domain, C3HC4 (zinc finger)"/>
    <property type="match status" value="1"/>
</dbReference>
<feature type="region of interest" description="Disordered" evidence="17">
    <location>
        <begin position="297"/>
        <end position="345"/>
    </location>
</feature>
<dbReference type="AlphaFoldDB" id="A0A9W9LER4"/>
<dbReference type="InterPro" id="IPR011513">
    <property type="entry name" value="Nse1"/>
</dbReference>
<dbReference type="InterPro" id="IPR014857">
    <property type="entry name" value="Nse1_RING_C4HC3-type"/>
</dbReference>
<dbReference type="GO" id="GO:0008270">
    <property type="term" value="F:zinc ion binding"/>
    <property type="evidence" value="ECO:0007669"/>
    <property type="project" value="UniProtKB-KW"/>
</dbReference>
<name>A0A9W9LER4_9EURO</name>
<dbReference type="PANTHER" id="PTHR20973">
    <property type="entry name" value="NON-SMC ELEMENT 1-RELATED"/>
    <property type="match status" value="1"/>
</dbReference>
<comment type="similarity">
    <text evidence="3 16">Belongs to the NSE1 family.</text>
</comment>
<dbReference type="CDD" id="cd16493">
    <property type="entry name" value="RING-CH-C4HC3_NSE1"/>
    <property type="match status" value="1"/>
</dbReference>
<evidence type="ECO:0000256" key="3">
    <source>
        <dbReference type="ARBA" id="ARBA00010258"/>
    </source>
</evidence>
<evidence type="ECO:0000256" key="13">
    <source>
        <dbReference type="ARBA" id="ARBA00023204"/>
    </source>
</evidence>
<protein>
    <recommendedName>
        <fullName evidence="5 16">Non-structural maintenance of chromosomes element 1 homolog</fullName>
        <ecNumber evidence="4 16">2.3.2.27</ecNumber>
    </recommendedName>
</protein>
<dbReference type="PANTHER" id="PTHR20973:SF0">
    <property type="entry name" value="NON-STRUCTURAL MAINTENANCE OF CHROMOSOMES ELEMENT 1 HOMOLOG"/>
    <property type="match status" value="1"/>
</dbReference>
<dbReference type="GO" id="GO:0000724">
    <property type="term" value="P:double-strand break repair via homologous recombination"/>
    <property type="evidence" value="ECO:0007669"/>
    <property type="project" value="TreeGrafter"/>
</dbReference>
<evidence type="ECO:0000256" key="12">
    <source>
        <dbReference type="ARBA" id="ARBA00023172"/>
    </source>
</evidence>
<feature type="region of interest" description="Disordered" evidence="17">
    <location>
        <begin position="157"/>
        <end position="179"/>
    </location>
</feature>
<evidence type="ECO:0000313" key="20">
    <source>
        <dbReference type="Proteomes" id="UP001146351"/>
    </source>
</evidence>
<evidence type="ECO:0000256" key="15">
    <source>
        <dbReference type="PROSITE-ProRule" id="PRU00175"/>
    </source>
</evidence>
<comment type="function">
    <text evidence="16">Acts in a DNA repair pathway for removal of UV-induced DNA damage that is distinct from classical nucleotide excision repair and in repair of ionizing radiation damage. Functions in homologous recombination repair of DNA double strand breaks and in recovery of stalled replication forks.</text>
</comment>
<dbReference type="InterPro" id="IPR013083">
    <property type="entry name" value="Znf_RING/FYVE/PHD"/>
</dbReference>
<evidence type="ECO:0000256" key="6">
    <source>
        <dbReference type="ARBA" id="ARBA00022679"/>
    </source>
</evidence>
<evidence type="ECO:0000259" key="18">
    <source>
        <dbReference type="PROSITE" id="PS50089"/>
    </source>
</evidence>
<reference evidence="19" key="2">
    <citation type="journal article" date="2023" name="IMA Fungus">
        <title>Comparative genomic study of the Penicillium genus elucidates a diverse pangenome and 15 lateral gene transfer events.</title>
        <authorList>
            <person name="Petersen C."/>
            <person name="Sorensen T."/>
            <person name="Nielsen M.R."/>
            <person name="Sondergaard T.E."/>
            <person name="Sorensen J.L."/>
            <person name="Fitzpatrick D.A."/>
            <person name="Frisvad J.C."/>
            <person name="Nielsen K.L."/>
        </authorList>
    </citation>
    <scope>NUCLEOTIDE SEQUENCE</scope>
    <source>
        <strain evidence="19">IBT 21917</strain>
    </source>
</reference>
<evidence type="ECO:0000256" key="4">
    <source>
        <dbReference type="ARBA" id="ARBA00012483"/>
    </source>
</evidence>
<organism evidence="19 20">
    <name type="scientific">Penicillium capsulatum</name>
    <dbReference type="NCBI Taxonomy" id="69766"/>
    <lineage>
        <taxon>Eukaryota</taxon>
        <taxon>Fungi</taxon>
        <taxon>Dikarya</taxon>
        <taxon>Ascomycota</taxon>
        <taxon>Pezizomycotina</taxon>
        <taxon>Eurotiomycetes</taxon>
        <taxon>Eurotiomycetidae</taxon>
        <taxon>Eurotiales</taxon>
        <taxon>Aspergillaceae</taxon>
        <taxon>Penicillium</taxon>
    </lineage>
</organism>
<evidence type="ECO:0000256" key="2">
    <source>
        <dbReference type="ARBA" id="ARBA00004123"/>
    </source>
</evidence>
<dbReference type="EMBL" id="JAPQKO010000008">
    <property type="protein sequence ID" value="KAJ5151718.1"/>
    <property type="molecule type" value="Genomic_DNA"/>
</dbReference>
<keyword evidence="13 16" id="KW-0234">DNA repair</keyword>
<evidence type="ECO:0000256" key="16">
    <source>
        <dbReference type="RuleBase" id="RU368018"/>
    </source>
</evidence>
<comment type="subunit">
    <text evidence="16">Component of the Smc5-Smc6 complex.</text>
</comment>
<evidence type="ECO:0000256" key="10">
    <source>
        <dbReference type="ARBA" id="ARBA00022786"/>
    </source>
</evidence>
<feature type="domain" description="RING-type" evidence="18">
    <location>
        <begin position="239"/>
        <end position="282"/>
    </location>
</feature>
<dbReference type="InterPro" id="IPR036388">
    <property type="entry name" value="WH-like_DNA-bd_sf"/>
</dbReference>
<dbReference type="Proteomes" id="UP001146351">
    <property type="component" value="Unassembled WGS sequence"/>
</dbReference>
<reference evidence="19" key="1">
    <citation type="submission" date="2022-11" db="EMBL/GenBank/DDBJ databases">
        <authorList>
            <person name="Petersen C."/>
        </authorList>
    </citation>
    <scope>NUCLEOTIDE SEQUENCE</scope>
    <source>
        <strain evidence="19">IBT 21917</strain>
    </source>
</reference>
<evidence type="ECO:0000256" key="9">
    <source>
        <dbReference type="ARBA" id="ARBA00022771"/>
    </source>
</evidence>
<keyword evidence="8 16" id="KW-0227">DNA damage</keyword>
<feature type="compositionally biased region" description="Low complexity" evidence="17">
    <location>
        <begin position="309"/>
        <end position="325"/>
    </location>
</feature>
<dbReference type="Pfam" id="PF07574">
    <property type="entry name" value="SMC_Nse1"/>
    <property type="match status" value="1"/>
</dbReference>
<comment type="catalytic activity">
    <reaction evidence="1 16">
        <text>S-ubiquitinyl-[E2 ubiquitin-conjugating enzyme]-L-cysteine + [acceptor protein]-L-lysine = [E2 ubiquitin-conjugating enzyme]-L-cysteine + N(6)-ubiquitinyl-[acceptor protein]-L-lysine.</text>
        <dbReference type="EC" id="2.3.2.27"/>
    </reaction>
</comment>
<keyword evidence="6 16" id="KW-0808">Transferase</keyword>
<evidence type="ECO:0000256" key="5">
    <source>
        <dbReference type="ARBA" id="ARBA00019422"/>
    </source>
</evidence>